<keyword evidence="2" id="KW-1185">Reference proteome</keyword>
<dbReference type="SUPFAM" id="SSF53756">
    <property type="entry name" value="UDP-Glycosyltransferase/glycogen phosphorylase"/>
    <property type="match status" value="1"/>
</dbReference>
<sequence length="386" mass="44058">MKQTLVTILCSGFGLGFYNPGLIVSYQLRQKQIATEVLVFESFVQQDKQDKILDSKKAYHDNFALALVATKIPKDIRDSIDFEQVDQLLEAWAKEGRRDFIALSGHWVYILDLYRAKLKEGSKDDSKHVLQVDLLYVDSDLSPSWKGLKKFNPLYNEPYNDVWLYQASSSIIACFIPVGEDAVIPLSDRHHRYVIHGGGWGMGTYQGKIPELQELGFKLDIVAYEWEETLDPRSGDRYFMNAPSWTAWRKGPKGEHDLPLFAEIKPMEEPKYTNLESHHGLYDVIRQAKAIISKPGAGTLMDSLASATPVIMLEPFGSHEKRNAELWALKGFGVSYEDWKQSGFSEEILHELHHNLIQQRSITPSYTEVLIQAHHLQEQGRIVHAD</sequence>
<evidence type="ECO:0000313" key="2">
    <source>
        <dbReference type="Proteomes" id="UP001652445"/>
    </source>
</evidence>
<reference evidence="1 2" key="1">
    <citation type="submission" date="2022-09" db="EMBL/GenBank/DDBJ databases">
        <authorList>
            <person name="Han X.L."/>
            <person name="Wang Q."/>
            <person name="Lu T."/>
        </authorList>
    </citation>
    <scope>NUCLEOTIDE SEQUENCE [LARGE SCALE GENOMIC DNA]</scope>
    <source>
        <strain evidence="1 2">WQ 127069</strain>
    </source>
</reference>
<dbReference type="Gene3D" id="3.40.50.2000">
    <property type="entry name" value="Glycogen Phosphorylase B"/>
    <property type="match status" value="1"/>
</dbReference>
<dbReference type="EMBL" id="JAOQIO010000124">
    <property type="protein sequence ID" value="MCU6797823.1"/>
    <property type="molecule type" value="Genomic_DNA"/>
</dbReference>
<name>A0ABT2UT30_9BACL</name>
<proteinExistence type="predicted"/>
<dbReference type="RefSeq" id="WP_262688542.1">
    <property type="nucleotide sequence ID" value="NZ_JAOQIO010000124.1"/>
</dbReference>
<protein>
    <submittedName>
        <fullName evidence="1">UDP-glucuronosyltransferase</fullName>
    </submittedName>
</protein>
<comment type="caution">
    <text evidence="1">The sequence shown here is derived from an EMBL/GenBank/DDBJ whole genome shotgun (WGS) entry which is preliminary data.</text>
</comment>
<accession>A0ABT2UT30</accession>
<evidence type="ECO:0000313" key="1">
    <source>
        <dbReference type="EMBL" id="MCU6797823.1"/>
    </source>
</evidence>
<organism evidence="1 2">
    <name type="scientific">Paenibacillus baimaensis</name>
    <dbReference type="NCBI Taxonomy" id="2982185"/>
    <lineage>
        <taxon>Bacteria</taxon>
        <taxon>Bacillati</taxon>
        <taxon>Bacillota</taxon>
        <taxon>Bacilli</taxon>
        <taxon>Bacillales</taxon>
        <taxon>Paenibacillaceae</taxon>
        <taxon>Paenibacillus</taxon>
    </lineage>
</organism>
<dbReference type="Proteomes" id="UP001652445">
    <property type="component" value="Unassembled WGS sequence"/>
</dbReference>
<gene>
    <name evidence="1" type="ORF">OB236_37445</name>
</gene>